<dbReference type="InParanoid" id="E2A035"/>
<dbReference type="AlphaFoldDB" id="E2A035"/>
<organism evidence="3">
    <name type="scientific">Camponotus floridanus</name>
    <name type="common">Florida carpenter ant</name>
    <dbReference type="NCBI Taxonomy" id="104421"/>
    <lineage>
        <taxon>Eukaryota</taxon>
        <taxon>Metazoa</taxon>
        <taxon>Ecdysozoa</taxon>
        <taxon>Arthropoda</taxon>
        <taxon>Hexapoda</taxon>
        <taxon>Insecta</taxon>
        <taxon>Pterygota</taxon>
        <taxon>Neoptera</taxon>
        <taxon>Endopterygota</taxon>
        <taxon>Hymenoptera</taxon>
        <taxon>Apocrita</taxon>
        <taxon>Aculeata</taxon>
        <taxon>Formicoidea</taxon>
        <taxon>Formicidae</taxon>
        <taxon>Formicinae</taxon>
        <taxon>Camponotus</taxon>
    </lineage>
</organism>
<accession>E2A035</accession>
<sequence>MATEDFRLPLLTKDSYQRWKYEVDGLVRCPVGHDKEKDIETWMKTDGKAQRILTYALSDDDHAAILLSNSTLWSGENDDETTTNPSDTEKAPSKNPQTKEPGPSRKRPTTRSRAKTQKDVYS</sequence>
<evidence type="ECO:0000313" key="2">
    <source>
        <dbReference type="EMBL" id="EFN73168.1"/>
    </source>
</evidence>
<keyword evidence="3" id="KW-1185">Reference proteome</keyword>
<feature type="compositionally biased region" description="Basic residues" evidence="1">
    <location>
        <begin position="104"/>
        <end position="115"/>
    </location>
</feature>
<gene>
    <name evidence="2" type="ORF">EAG_05293</name>
</gene>
<feature type="region of interest" description="Disordered" evidence="1">
    <location>
        <begin position="69"/>
        <end position="122"/>
    </location>
</feature>
<dbReference type="EMBL" id="GL435551">
    <property type="protein sequence ID" value="EFN73168.1"/>
    <property type="molecule type" value="Genomic_DNA"/>
</dbReference>
<evidence type="ECO:0000313" key="3">
    <source>
        <dbReference type="Proteomes" id="UP000000311"/>
    </source>
</evidence>
<proteinExistence type="predicted"/>
<dbReference type="Proteomes" id="UP000000311">
    <property type="component" value="Unassembled WGS sequence"/>
</dbReference>
<protein>
    <submittedName>
        <fullName evidence="2">Uncharacterized protein</fullName>
    </submittedName>
</protein>
<evidence type="ECO:0000256" key="1">
    <source>
        <dbReference type="SAM" id="MobiDB-lite"/>
    </source>
</evidence>
<reference evidence="2 3" key="1">
    <citation type="journal article" date="2010" name="Science">
        <title>Genomic comparison of the ants Camponotus floridanus and Harpegnathos saltator.</title>
        <authorList>
            <person name="Bonasio R."/>
            <person name="Zhang G."/>
            <person name="Ye C."/>
            <person name="Mutti N.S."/>
            <person name="Fang X."/>
            <person name="Qin N."/>
            <person name="Donahue G."/>
            <person name="Yang P."/>
            <person name="Li Q."/>
            <person name="Li C."/>
            <person name="Zhang P."/>
            <person name="Huang Z."/>
            <person name="Berger S.L."/>
            <person name="Reinberg D."/>
            <person name="Wang J."/>
            <person name="Liebig J."/>
        </authorList>
    </citation>
    <scope>NUCLEOTIDE SEQUENCE [LARGE SCALE GENOMIC DNA]</scope>
    <source>
        <strain evidence="3">C129</strain>
    </source>
</reference>
<name>E2A035_CAMFO</name>